<accession>A0AAD5WKF1</accession>
<name>A0AAD5WKF1_PARTN</name>
<reference evidence="1" key="1">
    <citation type="submission" date="2021-06" db="EMBL/GenBank/DDBJ databases">
        <title>Parelaphostrongylus tenuis whole genome reference sequence.</title>
        <authorList>
            <person name="Garwood T.J."/>
            <person name="Larsen P.A."/>
            <person name="Fountain-Jones N.M."/>
            <person name="Garbe J.R."/>
            <person name="Macchietto M.G."/>
            <person name="Kania S.A."/>
            <person name="Gerhold R.W."/>
            <person name="Richards J.E."/>
            <person name="Wolf T.M."/>
        </authorList>
    </citation>
    <scope>NUCLEOTIDE SEQUENCE</scope>
    <source>
        <strain evidence="1">MNPRO001-30</strain>
        <tissue evidence="1">Meninges</tissue>
    </source>
</reference>
<sequence>MNEEGLSKALRMIRLIADAEYANALLPHWKVCLERERDAPIYTYRCSPLRIIIHLRNDFPCSQLKTQYS</sequence>
<evidence type="ECO:0000313" key="2">
    <source>
        <dbReference type="Proteomes" id="UP001196413"/>
    </source>
</evidence>
<dbReference type="Proteomes" id="UP001196413">
    <property type="component" value="Unassembled WGS sequence"/>
</dbReference>
<comment type="caution">
    <text evidence="1">The sequence shown here is derived from an EMBL/GenBank/DDBJ whole genome shotgun (WGS) entry which is preliminary data.</text>
</comment>
<dbReference type="AlphaFoldDB" id="A0AAD5WKF1"/>
<evidence type="ECO:0000313" key="1">
    <source>
        <dbReference type="EMBL" id="KAJ1372698.1"/>
    </source>
</evidence>
<organism evidence="1 2">
    <name type="scientific">Parelaphostrongylus tenuis</name>
    <name type="common">Meningeal worm</name>
    <dbReference type="NCBI Taxonomy" id="148309"/>
    <lineage>
        <taxon>Eukaryota</taxon>
        <taxon>Metazoa</taxon>
        <taxon>Ecdysozoa</taxon>
        <taxon>Nematoda</taxon>
        <taxon>Chromadorea</taxon>
        <taxon>Rhabditida</taxon>
        <taxon>Rhabditina</taxon>
        <taxon>Rhabditomorpha</taxon>
        <taxon>Strongyloidea</taxon>
        <taxon>Metastrongylidae</taxon>
        <taxon>Parelaphostrongylus</taxon>
    </lineage>
</organism>
<gene>
    <name evidence="1" type="ORF">KIN20_034918</name>
</gene>
<dbReference type="EMBL" id="JAHQIW010007173">
    <property type="protein sequence ID" value="KAJ1372698.1"/>
    <property type="molecule type" value="Genomic_DNA"/>
</dbReference>
<proteinExistence type="predicted"/>
<protein>
    <submittedName>
        <fullName evidence="1">Uncharacterized protein</fullName>
    </submittedName>
</protein>
<keyword evidence="2" id="KW-1185">Reference proteome</keyword>